<evidence type="ECO:0000313" key="7">
    <source>
        <dbReference type="EnsemblMetazoa" id="CJA01827b.1"/>
    </source>
</evidence>
<sequence>GLNISANTAIFILIPAKYRGLTNSLSGLIGNIAFLLAASLGTPFLLGTETNWQYIFYLEVFPCIVHILVNIFYFHDSPNYLLSTGKSVEAEASLKVFYGEKCGVKRVLEDLRANSSDVTEKSLRYILSDKSCVQALSLSVAVNFSVSFSGIVAISFFGTFLLQNVGFSAEGSTVANSVCSVASIVSALLAVLAIDKKCHYLEIA</sequence>
<keyword evidence="2 5" id="KW-0812">Transmembrane</keyword>
<keyword evidence="8" id="KW-1185">Reference proteome</keyword>
<organism evidence="7 8">
    <name type="scientific">Caenorhabditis japonica</name>
    <dbReference type="NCBI Taxonomy" id="281687"/>
    <lineage>
        <taxon>Eukaryota</taxon>
        <taxon>Metazoa</taxon>
        <taxon>Ecdysozoa</taxon>
        <taxon>Nematoda</taxon>
        <taxon>Chromadorea</taxon>
        <taxon>Rhabditida</taxon>
        <taxon>Rhabditina</taxon>
        <taxon>Rhabditomorpha</taxon>
        <taxon>Rhabditoidea</taxon>
        <taxon>Rhabditidae</taxon>
        <taxon>Peloderinae</taxon>
        <taxon>Caenorhabditis</taxon>
    </lineage>
</organism>
<evidence type="ECO:0000256" key="5">
    <source>
        <dbReference type="SAM" id="Phobius"/>
    </source>
</evidence>
<comment type="subcellular location">
    <subcellularLocation>
        <location evidence="1">Membrane</location>
        <topology evidence="1">Multi-pass membrane protein</topology>
    </subcellularLocation>
</comment>
<dbReference type="PROSITE" id="PS50850">
    <property type="entry name" value="MFS"/>
    <property type="match status" value="1"/>
</dbReference>
<dbReference type="PANTHER" id="PTHR23503:SF106">
    <property type="entry name" value="MAJOR FACILITATOR SUPERFAMILY (MFS) PROFILE DOMAIN-CONTAINING PROTEIN"/>
    <property type="match status" value="1"/>
</dbReference>
<keyword evidence="3 5" id="KW-1133">Transmembrane helix</keyword>
<evidence type="ECO:0000313" key="8">
    <source>
        <dbReference type="Proteomes" id="UP000005237"/>
    </source>
</evidence>
<dbReference type="PANTHER" id="PTHR23503">
    <property type="entry name" value="SOLUTE CARRIER FAMILY 2"/>
    <property type="match status" value="1"/>
</dbReference>
<evidence type="ECO:0000256" key="2">
    <source>
        <dbReference type="ARBA" id="ARBA00022692"/>
    </source>
</evidence>
<feature type="transmembrane region" description="Helical" evidence="5">
    <location>
        <begin position="174"/>
        <end position="194"/>
    </location>
</feature>
<dbReference type="InterPro" id="IPR020846">
    <property type="entry name" value="MFS_dom"/>
</dbReference>
<name>A0A8R1DG45_CAEJA</name>
<dbReference type="InterPro" id="IPR036259">
    <property type="entry name" value="MFS_trans_sf"/>
</dbReference>
<reference evidence="8" key="1">
    <citation type="submission" date="2010-08" db="EMBL/GenBank/DDBJ databases">
        <authorList>
            <consortium name="Caenorhabditis japonica Sequencing Consortium"/>
            <person name="Wilson R.K."/>
        </authorList>
    </citation>
    <scope>NUCLEOTIDE SEQUENCE [LARGE SCALE GENOMIC DNA]</scope>
    <source>
        <strain evidence="8">DF5081</strain>
    </source>
</reference>
<feature type="transmembrane region" description="Helical" evidence="5">
    <location>
        <begin position="25"/>
        <end position="46"/>
    </location>
</feature>
<keyword evidence="4 5" id="KW-0472">Membrane</keyword>
<dbReference type="GO" id="GO:0015149">
    <property type="term" value="F:hexose transmembrane transporter activity"/>
    <property type="evidence" value="ECO:0007669"/>
    <property type="project" value="TreeGrafter"/>
</dbReference>
<reference evidence="7" key="2">
    <citation type="submission" date="2022-06" db="UniProtKB">
        <authorList>
            <consortium name="EnsemblMetazoa"/>
        </authorList>
    </citation>
    <scope>IDENTIFICATION</scope>
    <source>
        <strain evidence="7">DF5081</strain>
    </source>
</reference>
<feature type="domain" description="Major facilitator superfamily (MFS) profile" evidence="6">
    <location>
        <begin position="1"/>
        <end position="204"/>
    </location>
</feature>
<evidence type="ECO:0000259" key="6">
    <source>
        <dbReference type="PROSITE" id="PS50850"/>
    </source>
</evidence>
<dbReference type="AlphaFoldDB" id="A0A8R1DG45"/>
<evidence type="ECO:0000256" key="1">
    <source>
        <dbReference type="ARBA" id="ARBA00004141"/>
    </source>
</evidence>
<proteinExistence type="predicted"/>
<accession>A0A8R1DG45</accession>
<dbReference type="SUPFAM" id="SSF103473">
    <property type="entry name" value="MFS general substrate transporter"/>
    <property type="match status" value="1"/>
</dbReference>
<dbReference type="Proteomes" id="UP000005237">
    <property type="component" value="Unassembled WGS sequence"/>
</dbReference>
<dbReference type="EnsemblMetazoa" id="CJA01827b.1">
    <property type="protein sequence ID" value="CJA01827b.1"/>
    <property type="gene ID" value="WBGene00121031"/>
</dbReference>
<dbReference type="Pfam" id="PF00083">
    <property type="entry name" value="Sugar_tr"/>
    <property type="match status" value="1"/>
</dbReference>
<evidence type="ECO:0000256" key="4">
    <source>
        <dbReference type="ARBA" id="ARBA00023136"/>
    </source>
</evidence>
<evidence type="ECO:0000256" key="3">
    <source>
        <dbReference type="ARBA" id="ARBA00022989"/>
    </source>
</evidence>
<dbReference type="InterPro" id="IPR005828">
    <property type="entry name" value="MFS_sugar_transport-like"/>
</dbReference>
<dbReference type="InterPro" id="IPR045263">
    <property type="entry name" value="GLUT"/>
</dbReference>
<dbReference type="Gene3D" id="1.20.1250.20">
    <property type="entry name" value="MFS general substrate transporter like domains"/>
    <property type="match status" value="1"/>
</dbReference>
<protein>
    <submittedName>
        <fullName evidence="7">MFS domain-containing protein</fullName>
    </submittedName>
</protein>
<dbReference type="GO" id="GO:0016020">
    <property type="term" value="C:membrane"/>
    <property type="evidence" value="ECO:0007669"/>
    <property type="project" value="UniProtKB-SubCell"/>
</dbReference>
<feature type="transmembrane region" description="Helical" evidence="5">
    <location>
        <begin position="140"/>
        <end position="162"/>
    </location>
</feature>
<feature type="transmembrane region" description="Helical" evidence="5">
    <location>
        <begin position="52"/>
        <end position="74"/>
    </location>
</feature>